<feature type="non-terminal residue" evidence="2">
    <location>
        <position position="1"/>
    </location>
</feature>
<gene>
    <name evidence="2" type="ORF">DICPUDRAFT_97977</name>
</gene>
<evidence type="ECO:0000313" key="2">
    <source>
        <dbReference type="EMBL" id="EGC35205.1"/>
    </source>
</evidence>
<dbReference type="EMBL" id="GL871068">
    <property type="protein sequence ID" value="EGC35205.1"/>
    <property type="molecule type" value="Genomic_DNA"/>
</dbReference>
<dbReference type="GeneID" id="10501711"/>
<reference evidence="3" key="1">
    <citation type="journal article" date="2011" name="Genome Biol.">
        <title>Comparative genomics of the social amoebae Dictyostelium discoideum and Dictyostelium purpureum.</title>
        <authorList>
            <consortium name="US DOE Joint Genome Institute (JGI-PGF)"/>
            <person name="Sucgang R."/>
            <person name="Kuo A."/>
            <person name="Tian X."/>
            <person name="Salerno W."/>
            <person name="Parikh A."/>
            <person name="Feasley C.L."/>
            <person name="Dalin E."/>
            <person name="Tu H."/>
            <person name="Huang E."/>
            <person name="Barry K."/>
            <person name="Lindquist E."/>
            <person name="Shapiro H."/>
            <person name="Bruce D."/>
            <person name="Schmutz J."/>
            <person name="Salamov A."/>
            <person name="Fey P."/>
            <person name="Gaudet P."/>
            <person name="Anjard C."/>
            <person name="Babu M.M."/>
            <person name="Basu S."/>
            <person name="Bushmanova Y."/>
            <person name="van der Wel H."/>
            <person name="Katoh-Kurasawa M."/>
            <person name="Dinh C."/>
            <person name="Coutinho P.M."/>
            <person name="Saito T."/>
            <person name="Elias M."/>
            <person name="Schaap P."/>
            <person name="Kay R.R."/>
            <person name="Henrissat B."/>
            <person name="Eichinger L."/>
            <person name="Rivero F."/>
            <person name="Putnam N.H."/>
            <person name="West C.M."/>
            <person name="Loomis W.F."/>
            <person name="Chisholm R.L."/>
            <person name="Shaulsky G."/>
            <person name="Strassmann J.E."/>
            <person name="Queller D.C."/>
            <person name="Kuspa A."/>
            <person name="Grigoriev I.V."/>
        </authorList>
    </citation>
    <scope>NUCLEOTIDE SEQUENCE [LARGE SCALE GENOMIC DNA]</scope>
    <source>
        <strain evidence="3">QSDP1</strain>
    </source>
</reference>
<proteinExistence type="predicted"/>
<feature type="transmembrane region" description="Helical" evidence="1">
    <location>
        <begin position="131"/>
        <end position="152"/>
    </location>
</feature>
<keyword evidence="1" id="KW-0812">Transmembrane</keyword>
<sequence>MKHLILKIMFINNNPFTQKSFTCCNRSKEFIDHCDLGTIVLQDGSSYYTIRETNNYKLMYNYDPKNEIYSYSFHGRKPSSVYNLGYSLVKNITKSGIYGVSIIECTGEENYLVEANIIFMNPFGHLSAEKLPLLCFDFILIICYIIYLAFWISKFIKYAKYATKLHYFV</sequence>
<keyword evidence="1" id="KW-0472">Membrane</keyword>
<evidence type="ECO:0000313" key="3">
    <source>
        <dbReference type="Proteomes" id="UP000001064"/>
    </source>
</evidence>
<organism evidence="2 3">
    <name type="scientific">Dictyostelium purpureum</name>
    <name type="common">Slime mold</name>
    <dbReference type="NCBI Taxonomy" id="5786"/>
    <lineage>
        <taxon>Eukaryota</taxon>
        <taxon>Amoebozoa</taxon>
        <taxon>Evosea</taxon>
        <taxon>Eumycetozoa</taxon>
        <taxon>Dictyostelia</taxon>
        <taxon>Dictyosteliales</taxon>
        <taxon>Dictyosteliaceae</taxon>
        <taxon>Dictyostelium</taxon>
    </lineage>
</organism>
<keyword evidence="3" id="KW-1185">Reference proteome</keyword>
<dbReference type="Proteomes" id="UP000001064">
    <property type="component" value="Unassembled WGS sequence"/>
</dbReference>
<keyword evidence="1" id="KW-1133">Transmembrane helix</keyword>
<protein>
    <submittedName>
        <fullName evidence="2">Uncharacterized protein</fullName>
    </submittedName>
</protein>
<evidence type="ECO:0000256" key="1">
    <source>
        <dbReference type="SAM" id="Phobius"/>
    </source>
</evidence>
<dbReference type="VEuPathDB" id="AmoebaDB:DICPUDRAFT_97977"/>
<accession>F0ZLJ9</accession>
<name>F0ZLJ9_DICPU</name>
<dbReference type="InParanoid" id="F0ZLJ9"/>
<dbReference type="KEGG" id="dpp:DICPUDRAFT_97977"/>
<dbReference type="AlphaFoldDB" id="F0ZLJ9"/>
<dbReference type="RefSeq" id="XP_003288293.1">
    <property type="nucleotide sequence ID" value="XM_003288245.1"/>
</dbReference>